<protein>
    <recommendedName>
        <fullName evidence="4">Lipoprotein</fullName>
    </recommendedName>
</protein>
<accession>A0A858U1X6</accession>
<dbReference type="AlphaFoldDB" id="A0A858U1X6"/>
<dbReference type="Proteomes" id="UP000501728">
    <property type="component" value="Chromosome"/>
</dbReference>
<keyword evidence="3" id="KW-1185">Reference proteome</keyword>
<evidence type="ECO:0000313" key="2">
    <source>
        <dbReference type="EMBL" id="QJG66412.1"/>
    </source>
</evidence>
<keyword evidence="1" id="KW-0732">Signal</keyword>
<evidence type="ECO:0000313" key="3">
    <source>
        <dbReference type="Proteomes" id="UP000501728"/>
    </source>
</evidence>
<feature type="chain" id="PRO_5032864733" description="Lipoprotein" evidence="1">
    <location>
        <begin position="28"/>
        <end position="296"/>
    </location>
</feature>
<gene>
    <name evidence="2" type="ORF">HGG64_01655</name>
</gene>
<dbReference type="RefSeq" id="WP_169580235.1">
    <property type="nucleotide sequence ID" value="NZ_CP051480.1"/>
</dbReference>
<organism evidence="2 3">
    <name type="scientific">Mycoplasma phocoeninasale</name>
    <dbReference type="NCBI Taxonomy" id="2726117"/>
    <lineage>
        <taxon>Bacteria</taxon>
        <taxon>Bacillati</taxon>
        <taxon>Mycoplasmatota</taxon>
        <taxon>Mollicutes</taxon>
        <taxon>Mycoplasmataceae</taxon>
        <taxon>Mycoplasma</taxon>
    </lineage>
</organism>
<name>A0A858U1X6_9MOLU</name>
<reference evidence="2 3" key="1">
    <citation type="submission" date="2020-04" db="EMBL/GenBank/DDBJ databases">
        <title>Novel Mycoplasma species detected in Phocoena phocoena (harbor porpoise) from the USA.</title>
        <authorList>
            <person name="Volokhov D.V."/>
        </authorList>
    </citation>
    <scope>NUCLEOTIDE SEQUENCE [LARGE SCALE GENOMIC DNA]</scope>
    <source>
        <strain evidence="2 3">C264-NAS</strain>
    </source>
</reference>
<proteinExistence type="predicted"/>
<evidence type="ECO:0008006" key="4">
    <source>
        <dbReference type="Google" id="ProtNLM"/>
    </source>
</evidence>
<feature type="signal peptide" evidence="1">
    <location>
        <begin position="1"/>
        <end position="27"/>
    </location>
</feature>
<dbReference type="EMBL" id="CP051480">
    <property type="protein sequence ID" value="QJG66412.1"/>
    <property type="molecule type" value="Genomic_DNA"/>
</dbReference>
<sequence length="296" mass="33684">MNKKHKNRNKKLAILALSAAAVIPLIAVSCQFNRPSVTLNDEAVALFEEKGYHVKGSASAFNSDNYQTSNPIHPDDISYKVKKLKFDQDGKPIYIYEPGKKPQGNEPQLYEIEFDSNGQPIREGDSFKYKIGKNGLPIPTDIPEKGRPIQAFDINNEYDSKHVYKLKEQFKFLNTVNFSGRYDYRIFSFTWKELSEFFPSAASYNSYRKYHDNPKALFLILYWILKSDEAAPNIQKEVTDPSVAGLARISNGRGRPYNFPIEEAPLPYFPGAIASKGSTYFWKDAADPIVVIFEQP</sequence>
<evidence type="ECO:0000256" key="1">
    <source>
        <dbReference type="SAM" id="SignalP"/>
    </source>
</evidence>
<dbReference type="KEGG" id="mphn:HGG64_01655"/>
<dbReference type="PROSITE" id="PS51257">
    <property type="entry name" value="PROKAR_LIPOPROTEIN"/>
    <property type="match status" value="1"/>
</dbReference>